<dbReference type="PANTHER" id="PTHR34136">
    <property type="match status" value="1"/>
</dbReference>
<proteinExistence type="predicted"/>
<keyword evidence="1" id="KW-0328">Glycosyltransferase</keyword>
<gene>
    <name evidence="3" type="ORF">A2209_00995</name>
</gene>
<comment type="caution">
    <text evidence="3">The sequence shown here is derived from an EMBL/GenBank/DDBJ whole genome shotgun (WGS) entry which is preliminary data.</text>
</comment>
<evidence type="ECO:0000256" key="1">
    <source>
        <dbReference type="ARBA" id="ARBA00022676"/>
    </source>
</evidence>
<evidence type="ECO:0008006" key="5">
    <source>
        <dbReference type="Google" id="ProtNLM"/>
    </source>
</evidence>
<protein>
    <recommendedName>
        <fullName evidence="5">Glycosyl transferase</fullName>
    </recommendedName>
</protein>
<name>A0A1F7KFD1_9BACT</name>
<keyword evidence="2" id="KW-0808">Transferase</keyword>
<dbReference type="InterPro" id="IPR004629">
    <property type="entry name" value="WecG_TagA_CpsF"/>
</dbReference>
<dbReference type="EMBL" id="MGBG01000006">
    <property type="protein sequence ID" value="OGK66559.1"/>
    <property type="molecule type" value="Genomic_DNA"/>
</dbReference>
<dbReference type="NCBIfam" id="TIGR00696">
    <property type="entry name" value="wecG_tagA_cpsF"/>
    <property type="match status" value="1"/>
</dbReference>
<dbReference type="CDD" id="cd06533">
    <property type="entry name" value="Glyco_transf_WecG_TagA"/>
    <property type="match status" value="1"/>
</dbReference>
<dbReference type="GO" id="GO:0016758">
    <property type="term" value="F:hexosyltransferase activity"/>
    <property type="evidence" value="ECO:0007669"/>
    <property type="project" value="TreeGrafter"/>
</dbReference>
<accession>A0A1F7KFD1</accession>
<sequence length="246" mass="28372">MKKCSLLGVAITVANYQQITDEISLAAKTAQHLTIAPIASHPLVLAQKNLKLKQILNSFDYVLPDSQYVRWALNLLHSTSLKNRIYGPKLLLKICSMAERNKLRIFLYGNMFNKLANSLKKKFPKLEIDGIDLKYKRIKASYYKRLVKKLVETNAKILIIGLGSPVQHEIAYCLPDIKMPIVMVGAAFDFISGFKSQAPGWMQNIGLEWLYRLLQEPRRLWKRYLLYGPFFVLLILKRKLNFTNKE</sequence>
<reference evidence="3 4" key="1">
    <citation type="journal article" date="2016" name="Nat. Commun.">
        <title>Thousands of microbial genomes shed light on interconnected biogeochemical processes in an aquifer system.</title>
        <authorList>
            <person name="Anantharaman K."/>
            <person name="Brown C.T."/>
            <person name="Hug L.A."/>
            <person name="Sharon I."/>
            <person name="Castelle C.J."/>
            <person name="Probst A.J."/>
            <person name="Thomas B.C."/>
            <person name="Singh A."/>
            <person name="Wilkins M.J."/>
            <person name="Karaoz U."/>
            <person name="Brodie E.L."/>
            <person name="Williams K.H."/>
            <person name="Hubbard S.S."/>
            <person name="Banfield J.F."/>
        </authorList>
    </citation>
    <scope>NUCLEOTIDE SEQUENCE [LARGE SCALE GENOMIC DNA]</scope>
</reference>
<evidence type="ECO:0000256" key="2">
    <source>
        <dbReference type="ARBA" id="ARBA00022679"/>
    </source>
</evidence>
<evidence type="ECO:0000313" key="4">
    <source>
        <dbReference type="Proteomes" id="UP000178450"/>
    </source>
</evidence>
<dbReference type="Proteomes" id="UP000178450">
    <property type="component" value="Unassembled WGS sequence"/>
</dbReference>
<dbReference type="AlphaFoldDB" id="A0A1F7KFD1"/>
<dbReference type="PANTHER" id="PTHR34136:SF1">
    <property type="entry name" value="UDP-N-ACETYL-D-MANNOSAMINURONIC ACID TRANSFERASE"/>
    <property type="match status" value="1"/>
</dbReference>
<dbReference type="Pfam" id="PF03808">
    <property type="entry name" value="Glyco_tran_WecG"/>
    <property type="match status" value="1"/>
</dbReference>
<organism evidence="3 4">
    <name type="scientific">Candidatus Roizmanbacteria bacterium RIFOXYA1_FULL_41_12</name>
    <dbReference type="NCBI Taxonomy" id="1802082"/>
    <lineage>
        <taxon>Bacteria</taxon>
        <taxon>Candidatus Roizmaniibacteriota</taxon>
    </lineage>
</organism>
<evidence type="ECO:0000313" key="3">
    <source>
        <dbReference type="EMBL" id="OGK66559.1"/>
    </source>
</evidence>